<evidence type="ECO:0000313" key="4">
    <source>
        <dbReference type="EMBL" id="MBG9376562.1"/>
    </source>
</evidence>
<evidence type="ECO:0000256" key="1">
    <source>
        <dbReference type="ARBA" id="ARBA00022737"/>
    </source>
</evidence>
<proteinExistence type="predicted"/>
<dbReference type="PROSITE" id="PS50005">
    <property type="entry name" value="TPR"/>
    <property type="match status" value="1"/>
</dbReference>
<keyword evidence="2 3" id="KW-0802">TPR repeat</keyword>
<keyword evidence="5" id="KW-1185">Reference proteome</keyword>
<dbReference type="SMART" id="SM00028">
    <property type="entry name" value="TPR"/>
    <property type="match status" value="3"/>
</dbReference>
<gene>
    <name evidence="4" type="ORF">I5907_09975</name>
</gene>
<dbReference type="InterPro" id="IPR011990">
    <property type="entry name" value="TPR-like_helical_dom_sf"/>
</dbReference>
<dbReference type="SUPFAM" id="SSF48439">
    <property type="entry name" value="Protein prenylyltransferase"/>
    <property type="match status" value="1"/>
</dbReference>
<reference evidence="4" key="1">
    <citation type="submission" date="2020-11" db="EMBL/GenBank/DDBJ databases">
        <title>Bacterial whole genome sequence for Panacibacter sp. DH6.</title>
        <authorList>
            <person name="Le V."/>
            <person name="Ko S."/>
            <person name="Ahn C.-Y."/>
            <person name="Oh H.-M."/>
        </authorList>
    </citation>
    <scope>NUCLEOTIDE SEQUENCE</scope>
    <source>
        <strain evidence="4">DH6</strain>
    </source>
</reference>
<feature type="repeat" description="TPR" evidence="3">
    <location>
        <begin position="91"/>
        <end position="124"/>
    </location>
</feature>
<dbReference type="Proteomes" id="UP000628448">
    <property type="component" value="Unassembled WGS sequence"/>
</dbReference>
<sequence length="272" mass="30221">MTRVSIIIVLGISLFASCAEKEDSAGKQDDTTAAAGKPLPPYIVELESRVKANPDSAGLRLKLAAALDSIGAYKPALEHMDSLIMKDTTNYGLWYTKGRIAEDAGDTIMAMESYDKALRIYPSADAMLGLANLYAEQKNERALLICTNVKRLALGRDYDAHADFIAGIYNARTNNKEKALAFFDNCIANDYTYMPAYIEKGLVYFDNKAYQEALSVFKFASTINALDADTYYWQGRCYEMMQVKDSAALRFKQALNLEKGDAKITEALKRVE</sequence>
<organism evidence="4 5">
    <name type="scientific">Panacibacter microcysteis</name>
    <dbReference type="NCBI Taxonomy" id="2793269"/>
    <lineage>
        <taxon>Bacteria</taxon>
        <taxon>Pseudomonadati</taxon>
        <taxon>Bacteroidota</taxon>
        <taxon>Chitinophagia</taxon>
        <taxon>Chitinophagales</taxon>
        <taxon>Chitinophagaceae</taxon>
        <taxon>Panacibacter</taxon>
    </lineage>
</organism>
<dbReference type="Gene3D" id="1.25.40.10">
    <property type="entry name" value="Tetratricopeptide repeat domain"/>
    <property type="match status" value="2"/>
</dbReference>
<evidence type="ECO:0000256" key="2">
    <source>
        <dbReference type="ARBA" id="ARBA00022803"/>
    </source>
</evidence>
<comment type="caution">
    <text evidence="4">The sequence shown here is derived from an EMBL/GenBank/DDBJ whole genome shotgun (WGS) entry which is preliminary data.</text>
</comment>
<dbReference type="RefSeq" id="WP_196990569.1">
    <property type="nucleotide sequence ID" value="NZ_JADWYR010000001.1"/>
</dbReference>
<evidence type="ECO:0000256" key="3">
    <source>
        <dbReference type="PROSITE-ProRule" id="PRU00339"/>
    </source>
</evidence>
<dbReference type="AlphaFoldDB" id="A0A931E5I7"/>
<dbReference type="PANTHER" id="PTHR44943:SF8">
    <property type="entry name" value="TPR REPEAT-CONTAINING PROTEIN MJ0263"/>
    <property type="match status" value="1"/>
</dbReference>
<keyword evidence="1" id="KW-0677">Repeat</keyword>
<dbReference type="EMBL" id="JADWYR010000001">
    <property type="protein sequence ID" value="MBG9376562.1"/>
    <property type="molecule type" value="Genomic_DNA"/>
</dbReference>
<dbReference type="InterPro" id="IPR051685">
    <property type="entry name" value="Ycf3/AcsC/BcsC/TPR_MFPF"/>
</dbReference>
<dbReference type="Pfam" id="PF13181">
    <property type="entry name" value="TPR_8"/>
    <property type="match status" value="1"/>
</dbReference>
<protein>
    <submittedName>
        <fullName evidence="4">Tetratricopeptide repeat protein</fullName>
    </submittedName>
</protein>
<name>A0A931E5I7_9BACT</name>
<evidence type="ECO:0000313" key="5">
    <source>
        <dbReference type="Proteomes" id="UP000628448"/>
    </source>
</evidence>
<dbReference type="PANTHER" id="PTHR44943">
    <property type="entry name" value="CELLULOSE SYNTHASE OPERON PROTEIN C"/>
    <property type="match status" value="1"/>
</dbReference>
<dbReference type="InterPro" id="IPR019734">
    <property type="entry name" value="TPR_rpt"/>
</dbReference>
<dbReference type="PROSITE" id="PS51257">
    <property type="entry name" value="PROKAR_LIPOPROTEIN"/>
    <property type="match status" value="1"/>
</dbReference>
<accession>A0A931E5I7</accession>